<protein>
    <submittedName>
        <fullName evidence="5">Peptidase M23</fullName>
    </submittedName>
</protein>
<dbReference type="KEGG" id="fki:FK004_04830"/>
<evidence type="ECO:0000259" key="4">
    <source>
        <dbReference type="Pfam" id="PF01551"/>
    </source>
</evidence>
<gene>
    <name evidence="5" type="ORF">FK004_04830</name>
</gene>
<feature type="coiled-coil region" evidence="2">
    <location>
        <begin position="24"/>
        <end position="51"/>
    </location>
</feature>
<dbReference type="SUPFAM" id="SSF51261">
    <property type="entry name" value="Duplicated hybrid motif"/>
    <property type="match status" value="1"/>
</dbReference>
<dbReference type="GO" id="GO:0004222">
    <property type="term" value="F:metalloendopeptidase activity"/>
    <property type="evidence" value="ECO:0007669"/>
    <property type="project" value="TreeGrafter"/>
</dbReference>
<feature type="domain" description="M23ase beta-sheet core" evidence="4">
    <location>
        <begin position="326"/>
        <end position="417"/>
    </location>
</feature>
<accession>A0A2S1LLG1</accession>
<dbReference type="InterPro" id="IPR011055">
    <property type="entry name" value="Dup_hybrid_motif"/>
</dbReference>
<dbReference type="EMBL" id="CP020919">
    <property type="protein sequence ID" value="AWG24600.1"/>
    <property type="molecule type" value="Genomic_DNA"/>
</dbReference>
<dbReference type="Gene3D" id="6.10.250.3150">
    <property type="match status" value="1"/>
</dbReference>
<feature type="coiled-coil region" evidence="2">
    <location>
        <begin position="160"/>
        <end position="238"/>
    </location>
</feature>
<evidence type="ECO:0000256" key="3">
    <source>
        <dbReference type="SAM" id="MobiDB-lite"/>
    </source>
</evidence>
<dbReference type="InterPro" id="IPR016047">
    <property type="entry name" value="M23ase_b-sheet_dom"/>
</dbReference>
<dbReference type="PANTHER" id="PTHR21666">
    <property type="entry name" value="PEPTIDASE-RELATED"/>
    <property type="match status" value="1"/>
</dbReference>
<dbReference type="Proteomes" id="UP000244677">
    <property type="component" value="Chromosome"/>
</dbReference>
<keyword evidence="2" id="KW-0175">Coiled coil</keyword>
<evidence type="ECO:0000313" key="5">
    <source>
        <dbReference type="EMBL" id="AWG24600.1"/>
    </source>
</evidence>
<dbReference type="Pfam" id="PF01551">
    <property type="entry name" value="Peptidase_M23"/>
    <property type="match status" value="1"/>
</dbReference>
<reference evidence="5 6" key="1">
    <citation type="submission" date="2017-04" db="EMBL/GenBank/DDBJ databases">
        <title>Complete genome sequence of Flavobacterium kingsejong AJ004.</title>
        <authorList>
            <person name="Lee P.C."/>
        </authorList>
    </citation>
    <scope>NUCLEOTIDE SEQUENCE [LARGE SCALE GENOMIC DNA]</scope>
    <source>
        <strain evidence="5 6">AJ004</strain>
    </source>
</reference>
<organism evidence="5 6">
    <name type="scientific">Flavobacterium kingsejongi</name>
    <dbReference type="NCBI Taxonomy" id="1678728"/>
    <lineage>
        <taxon>Bacteria</taxon>
        <taxon>Pseudomonadati</taxon>
        <taxon>Bacteroidota</taxon>
        <taxon>Flavobacteriia</taxon>
        <taxon>Flavobacteriales</taxon>
        <taxon>Flavobacteriaceae</taxon>
        <taxon>Flavobacterium</taxon>
    </lineage>
</organism>
<dbReference type="AlphaFoldDB" id="A0A2S1LLG1"/>
<proteinExistence type="predicted"/>
<dbReference type="OrthoDB" id="9815884at2"/>
<dbReference type="PANTHER" id="PTHR21666:SF289">
    <property type="entry name" value="L-ALA--D-GLU ENDOPEPTIDASE"/>
    <property type="match status" value="1"/>
</dbReference>
<dbReference type="Gene3D" id="2.70.70.10">
    <property type="entry name" value="Glucose Permease (Domain IIA)"/>
    <property type="match status" value="1"/>
</dbReference>
<evidence type="ECO:0000313" key="6">
    <source>
        <dbReference type="Proteomes" id="UP000244677"/>
    </source>
</evidence>
<sequence length="424" mass="48247">MSRYLVSLIFFCMASVSWSQSDKQQKLEERKEQIQKEIQNFRNLLNNEKSKEKSVLTKIVEQNTKIKLTEKLINTTQQQEKLLNDGIYINQLAVNKLTGELEILKQDYAKMIVKSYKSRSEQSRAMFLLSSENFLQAYKRAQYMKQYANYRKTQGDEIKVKTEKLEVKNKELTLQKIEKNKIVKETEKEKINLEKDKKDQEVLMASIKKDQKKINADIKKKQQESANIDKQIQKLIREAIAEANRKAAAEAAKRKAAASGNKAGAKKEPVKEVSSTKFELTPEGKALADNFRGNRGRLPWPVEKGLLTTLYGDQPHPLQKNLTVHNSGIEISTEAGSNARAVFGGEVINVQVLSGINKAVWVQHGDYVTIYMNLSSVSVSKGDKVNKLQTLGKIYTNPSGRSVIKFLVLQNTTMLNPQSWLMNM</sequence>
<name>A0A2S1LLG1_9FLAO</name>
<dbReference type="InterPro" id="IPR050570">
    <property type="entry name" value="Cell_wall_metabolism_enzyme"/>
</dbReference>
<evidence type="ECO:0000256" key="1">
    <source>
        <dbReference type="ARBA" id="ARBA00022729"/>
    </source>
</evidence>
<evidence type="ECO:0000256" key="2">
    <source>
        <dbReference type="SAM" id="Coils"/>
    </source>
</evidence>
<keyword evidence="1" id="KW-0732">Signal</keyword>
<feature type="region of interest" description="Disordered" evidence="3">
    <location>
        <begin position="256"/>
        <end position="277"/>
    </location>
</feature>
<dbReference type="CDD" id="cd12797">
    <property type="entry name" value="M23_peptidase"/>
    <property type="match status" value="1"/>
</dbReference>
<keyword evidence="6" id="KW-1185">Reference proteome</keyword>